<dbReference type="WBParaSite" id="RSKR_0000026900.1">
    <property type="protein sequence ID" value="RSKR_0000026900.1"/>
    <property type="gene ID" value="RSKR_0000026900"/>
</dbReference>
<proteinExistence type="predicted"/>
<sequence>MSLQKLPITTSDNVQIEIDQFVIKKSCLLQQMIADLCIDFESNETIDALPLQNHSSQIMQLVSNYCAHYSDREPEANVDDTQWNNQFLDAQSPATLLELISVANFLDIKALRTIVCLYVGKAINGRSPEDIGIILGYDNDFSEEDKKMVCLINA</sequence>
<accession>A0AC35TG73</accession>
<protein>
    <submittedName>
        <fullName evidence="2">Skp1-related protein</fullName>
    </submittedName>
</protein>
<name>A0AC35TG73_9BILA</name>
<reference evidence="2" key="1">
    <citation type="submission" date="2016-11" db="UniProtKB">
        <authorList>
            <consortium name="WormBaseParasite"/>
        </authorList>
    </citation>
    <scope>IDENTIFICATION</scope>
    <source>
        <strain evidence="2">KR3021</strain>
    </source>
</reference>
<evidence type="ECO:0000313" key="2">
    <source>
        <dbReference type="WBParaSite" id="RSKR_0000026900.1"/>
    </source>
</evidence>
<dbReference type="Proteomes" id="UP000095286">
    <property type="component" value="Unplaced"/>
</dbReference>
<evidence type="ECO:0000313" key="1">
    <source>
        <dbReference type="Proteomes" id="UP000095286"/>
    </source>
</evidence>
<organism evidence="1 2">
    <name type="scientific">Rhabditophanes sp. KR3021</name>
    <dbReference type="NCBI Taxonomy" id="114890"/>
    <lineage>
        <taxon>Eukaryota</taxon>
        <taxon>Metazoa</taxon>
        <taxon>Ecdysozoa</taxon>
        <taxon>Nematoda</taxon>
        <taxon>Chromadorea</taxon>
        <taxon>Rhabditida</taxon>
        <taxon>Tylenchina</taxon>
        <taxon>Panagrolaimomorpha</taxon>
        <taxon>Strongyloidoidea</taxon>
        <taxon>Alloionematidae</taxon>
        <taxon>Rhabditophanes</taxon>
    </lineage>
</organism>